<feature type="domain" description="Glycoside hydrolase family 3 N-terminal" evidence="9">
    <location>
        <begin position="109"/>
        <end position="360"/>
    </location>
</feature>
<dbReference type="Pfam" id="PF00933">
    <property type="entry name" value="Glyco_hydro_3"/>
    <property type="match status" value="1"/>
</dbReference>
<keyword evidence="7" id="KW-0326">Glycosidase</keyword>
<dbReference type="InterPro" id="IPR036962">
    <property type="entry name" value="Glyco_hydro_3_N_sf"/>
</dbReference>
<evidence type="ECO:0000256" key="3">
    <source>
        <dbReference type="ARBA" id="ARBA00022525"/>
    </source>
</evidence>
<feature type="domain" description="Glycoside hydrolase family 3 C-terminal" evidence="10">
    <location>
        <begin position="404"/>
        <end position="634"/>
    </location>
</feature>
<evidence type="ECO:0000256" key="1">
    <source>
        <dbReference type="ARBA" id="ARBA00004613"/>
    </source>
</evidence>
<dbReference type="InterPro" id="IPR013783">
    <property type="entry name" value="Ig-like_fold"/>
</dbReference>
<evidence type="ECO:0000259" key="9">
    <source>
        <dbReference type="Pfam" id="PF00933"/>
    </source>
</evidence>
<dbReference type="InterPro" id="IPR017853">
    <property type="entry name" value="GH"/>
</dbReference>
<evidence type="ECO:0000256" key="7">
    <source>
        <dbReference type="ARBA" id="ARBA00023295"/>
    </source>
</evidence>
<organism evidence="11 12">
    <name type="scientific">Vanilla planifolia</name>
    <name type="common">Vanilla</name>
    <dbReference type="NCBI Taxonomy" id="51239"/>
    <lineage>
        <taxon>Eukaryota</taxon>
        <taxon>Viridiplantae</taxon>
        <taxon>Streptophyta</taxon>
        <taxon>Embryophyta</taxon>
        <taxon>Tracheophyta</taxon>
        <taxon>Spermatophyta</taxon>
        <taxon>Magnoliopsida</taxon>
        <taxon>Liliopsida</taxon>
        <taxon>Asparagales</taxon>
        <taxon>Orchidaceae</taxon>
        <taxon>Vanilloideae</taxon>
        <taxon>Vanilleae</taxon>
        <taxon>Vanilla</taxon>
    </lineage>
</organism>
<dbReference type="Gene3D" id="3.40.50.1700">
    <property type="entry name" value="Glycoside hydrolase family 3 C-terminal domain"/>
    <property type="match status" value="1"/>
</dbReference>
<keyword evidence="3" id="KW-0964">Secreted</keyword>
<evidence type="ECO:0000259" key="10">
    <source>
        <dbReference type="Pfam" id="PF01915"/>
    </source>
</evidence>
<dbReference type="SUPFAM" id="SSF52279">
    <property type="entry name" value="Beta-D-glucan exohydrolase, C-terminal domain"/>
    <property type="match status" value="1"/>
</dbReference>
<dbReference type="InterPro" id="IPR001764">
    <property type="entry name" value="Glyco_hydro_3_N"/>
</dbReference>
<reference evidence="11 12" key="1">
    <citation type="journal article" date="2020" name="Nat. Food">
        <title>A phased Vanilla planifolia genome enables genetic improvement of flavour and production.</title>
        <authorList>
            <person name="Hasing T."/>
            <person name="Tang H."/>
            <person name="Brym M."/>
            <person name="Khazi F."/>
            <person name="Huang T."/>
            <person name="Chambers A.H."/>
        </authorList>
    </citation>
    <scope>NUCLEOTIDE SEQUENCE [LARGE SCALE GENOMIC DNA]</scope>
    <source>
        <tissue evidence="11">Leaf</tissue>
    </source>
</reference>
<keyword evidence="6" id="KW-0325">Glycoprotein</keyword>
<sequence>MRPQSEVLRLVLFILPLLLIHPNPIFSLSPPFSCDASNPSTKGFPFCNATLSTSQRVEDLIARLSLEEKISQLGDKAPPIPRLGVPGYKWWSESLHGVSDQGKGIHYNDSIKRGTSFPQVILTAASFNPLLWYRIGEAIGTEARALYNAGQAEGLTFWAPNINIFRDPRWGRGQETPGEDPMVASKYAISFVRGLQGDSFDGKGRVELKVSACCKHFTAYDLDRWKGVDRYSFDAVVSLQDLEDTYQPPFKSCVEQGRVSGIMCSYNQINGVPNCANYNLLSETARRLWRFNGYITSDCDAVSIMYTNQKYAKTPEDAVAYSLKAGMDVNCGDYVQKYAYSAYKQGKLLEDDINRALRNLFAIRMRLRLFDGSPKHLLYGSIAAKQVCSIFHQNLAHEAAKDGIVLLKNWRNSLPLSKSKVTSLGVIGPNANNAEILIGNYNGPPCNLKSPLQVLQSYVKDTRYISGCDTALCNTSHINEAVQLASSVDYIIMFMGLDQTVEREDFDREDLVLPGMQQSLVSSVARAAKRPVILVLLSGGAVDVSFAKDDEKKIGGILWGGYPGQAGGLAIAEVIFGEHNPGGRLPVTWYPQQFTKVSMTDMRMRSVPSSDYPGRTYRFYTGEQVYEFGYGLSYSTFTYKFNPLTQRTIFLKKEGKSLIPNRYTRDTNYDISILRKEDCDKLEFSAVVEVENHGPMDGKHTVLLFLRRRHYEDGWPRKQLIGFESVGLKAGGKLNQGEACQTVIGFEKISLNAGEESQVEFVLSPCEHFSHAMEDGRKQSSPAPGKT</sequence>
<protein>
    <submittedName>
        <fullName evidence="11">Uncharacterized protein</fullName>
    </submittedName>
</protein>
<dbReference type="GO" id="GO:0009044">
    <property type="term" value="F:xylan 1,4-beta-xylosidase activity"/>
    <property type="evidence" value="ECO:0007669"/>
    <property type="project" value="InterPro"/>
</dbReference>
<evidence type="ECO:0000256" key="4">
    <source>
        <dbReference type="ARBA" id="ARBA00022729"/>
    </source>
</evidence>
<evidence type="ECO:0000313" key="12">
    <source>
        <dbReference type="Proteomes" id="UP000636800"/>
    </source>
</evidence>
<accession>A0A835QHJ7</accession>
<comment type="caution">
    <text evidence="11">The sequence shown here is derived from an EMBL/GenBank/DDBJ whole genome shotgun (WGS) entry which is preliminary data.</text>
</comment>
<feature type="signal peptide" evidence="8">
    <location>
        <begin position="1"/>
        <end position="27"/>
    </location>
</feature>
<dbReference type="Proteomes" id="UP000636800">
    <property type="component" value="Unassembled WGS sequence"/>
</dbReference>
<dbReference type="Gene3D" id="3.20.20.300">
    <property type="entry name" value="Glycoside hydrolase, family 3, N-terminal domain"/>
    <property type="match status" value="1"/>
</dbReference>
<name>A0A835QHJ7_VANPL</name>
<feature type="non-terminal residue" evidence="11">
    <location>
        <position position="1"/>
    </location>
</feature>
<dbReference type="FunFam" id="3.20.20.300:FF:000004">
    <property type="entry name" value="probable beta-D-xylosidase 7"/>
    <property type="match status" value="1"/>
</dbReference>
<dbReference type="InterPro" id="IPR036881">
    <property type="entry name" value="Glyco_hydro_3_C_sf"/>
</dbReference>
<evidence type="ECO:0000256" key="8">
    <source>
        <dbReference type="SAM" id="SignalP"/>
    </source>
</evidence>
<dbReference type="EMBL" id="JADCNL010000008">
    <property type="protein sequence ID" value="KAG0469739.1"/>
    <property type="molecule type" value="Genomic_DNA"/>
</dbReference>
<dbReference type="PANTHER" id="PTHR42721">
    <property type="entry name" value="SUGAR HYDROLASE-RELATED"/>
    <property type="match status" value="1"/>
</dbReference>
<proteinExistence type="inferred from homology"/>
<dbReference type="InterPro" id="IPR044993">
    <property type="entry name" value="BXL"/>
</dbReference>
<evidence type="ECO:0000313" key="11">
    <source>
        <dbReference type="EMBL" id="KAG0469739.1"/>
    </source>
</evidence>
<dbReference type="GO" id="GO:0046556">
    <property type="term" value="F:alpha-L-arabinofuranosidase activity"/>
    <property type="evidence" value="ECO:0007669"/>
    <property type="project" value="TreeGrafter"/>
</dbReference>
<feature type="chain" id="PRO_5032357753" evidence="8">
    <location>
        <begin position="28"/>
        <end position="787"/>
    </location>
</feature>
<dbReference type="InterPro" id="IPR002772">
    <property type="entry name" value="Glyco_hydro_3_C"/>
</dbReference>
<dbReference type="GO" id="GO:0045493">
    <property type="term" value="P:xylan catabolic process"/>
    <property type="evidence" value="ECO:0007669"/>
    <property type="project" value="InterPro"/>
</dbReference>
<evidence type="ECO:0000256" key="5">
    <source>
        <dbReference type="ARBA" id="ARBA00022801"/>
    </source>
</evidence>
<comment type="subcellular location">
    <subcellularLocation>
        <location evidence="1">Secreted</location>
    </subcellularLocation>
</comment>
<comment type="similarity">
    <text evidence="2">Belongs to the glycosyl hydrolase 3 family.</text>
</comment>
<dbReference type="AlphaFoldDB" id="A0A835QHJ7"/>
<keyword evidence="12" id="KW-1185">Reference proteome</keyword>
<dbReference type="Pfam" id="PF01915">
    <property type="entry name" value="Glyco_hydro_3_C"/>
    <property type="match status" value="1"/>
</dbReference>
<keyword evidence="5" id="KW-0378">Hydrolase</keyword>
<dbReference type="PANTHER" id="PTHR42721:SF3">
    <property type="entry name" value="BETA-D-XYLOSIDASE 5-RELATED"/>
    <property type="match status" value="1"/>
</dbReference>
<gene>
    <name evidence="11" type="ORF">HPP92_016439</name>
</gene>
<dbReference type="FunFam" id="3.40.50.1700:FF:000001">
    <property type="entry name" value="probable beta-D-xylosidase 2"/>
    <property type="match status" value="1"/>
</dbReference>
<keyword evidence="4 8" id="KW-0732">Signal</keyword>
<dbReference type="GO" id="GO:0009505">
    <property type="term" value="C:plant-type cell wall"/>
    <property type="evidence" value="ECO:0007669"/>
    <property type="project" value="TreeGrafter"/>
</dbReference>
<dbReference type="OrthoDB" id="4062651at2759"/>
<evidence type="ECO:0000256" key="2">
    <source>
        <dbReference type="ARBA" id="ARBA00005336"/>
    </source>
</evidence>
<dbReference type="Gene3D" id="2.60.40.10">
    <property type="entry name" value="Immunoglobulins"/>
    <property type="match status" value="1"/>
</dbReference>
<dbReference type="GO" id="GO:0031222">
    <property type="term" value="P:arabinan catabolic process"/>
    <property type="evidence" value="ECO:0007669"/>
    <property type="project" value="TreeGrafter"/>
</dbReference>
<dbReference type="GO" id="GO:0005576">
    <property type="term" value="C:extracellular region"/>
    <property type="evidence" value="ECO:0007669"/>
    <property type="project" value="UniProtKB-SubCell"/>
</dbReference>
<dbReference type="SUPFAM" id="SSF51445">
    <property type="entry name" value="(Trans)glycosidases"/>
    <property type="match status" value="1"/>
</dbReference>
<evidence type="ECO:0000256" key="6">
    <source>
        <dbReference type="ARBA" id="ARBA00023180"/>
    </source>
</evidence>